<dbReference type="EMBL" id="CAAALY010266093">
    <property type="protein sequence ID" value="VEL40714.1"/>
    <property type="molecule type" value="Genomic_DNA"/>
</dbReference>
<name>A0A3S5BA11_9PLAT</name>
<organism evidence="2 3">
    <name type="scientific">Protopolystoma xenopodis</name>
    <dbReference type="NCBI Taxonomy" id="117903"/>
    <lineage>
        <taxon>Eukaryota</taxon>
        <taxon>Metazoa</taxon>
        <taxon>Spiralia</taxon>
        <taxon>Lophotrochozoa</taxon>
        <taxon>Platyhelminthes</taxon>
        <taxon>Monogenea</taxon>
        <taxon>Polyopisthocotylea</taxon>
        <taxon>Polystomatidea</taxon>
        <taxon>Polystomatidae</taxon>
        <taxon>Protopolystoma</taxon>
    </lineage>
</organism>
<proteinExistence type="predicted"/>
<feature type="compositionally biased region" description="Low complexity" evidence="1">
    <location>
        <begin position="10"/>
        <end position="19"/>
    </location>
</feature>
<evidence type="ECO:0000313" key="2">
    <source>
        <dbReference type="EMBL" id="VEL40714.1"/>
    </source>
</evidence>
<gene>
    <name evidence="2" type="ORF">PXEA_LOCUS34154</name>
</gene>
<protein>
    <submittedName>
        <fullName evidence="2">Uncharacterized protein</fullName>
    </submittedName>
</protein>
<reference evidence="2" key="1">
    <citation type="submission" date="2018-11" db="EMBL/GenBank/DDBJ databases">
        <authorList>
            <consortium name="Pathogen Informatics"/>
        </authorList>
    </citation>
    <scope>NUCLEOTIDE SEQUENCE</scope>
</reference>
<accession>A0A3S5BA11</accession>
<evidence type="ECO:0000313" key="3">
    <source>
        <dbReference type="Proteomes" id="UP000784294"/>
    </source>
</evidence>
<comment type="caution">
    <text evidence="2">The sequence shown here is derived from an EMBL/GenBank/DDBJ whole genome shotgun (WGS) entry which is preliminary data.</text>
</comment>
<feature type="region of interest" description="Disordered" evidence="1">
    <location>
        <begin position="1"/>
        <end position="68"/>
    </location>
</feature>
<sequence>MHLLKIPRPSSSYSLSSASTVLTPPSPIEPSSSSTPHDQECTGQCIIHGHSQDRRLHVPPPAPAKSQQPQYFNLQPLALQKQDLEPPFTTITQTSLGSEESNYTNQITGATLSTATPPTTVSRPRVYQHARQSSHETLKFRKPIKEPHSSLPISSMRSNIVRRFTASPDVPTKTTGLASLSETVECGSVTAPESTASSIIFTPDTSTTSKAPTNLSQGMTLAASTANPTDVALAFAPPKGYSESMATEDSKLLEACEEKEKIQSIKPPSEIILTEASKQQEHVPLGSKLREFVNPPKTWKRRAALQKHIVEEDVEDELECITVPEVR</sequence>
<keyword evidence="3" id="KW-1185">Reference proteome</keyword>
<evidence type="ECO:0000256" key="1">
    <source>
        <dbReference type="SAM" id="MobiDB-lite"/>
    </source>
</evidence>
<dbReference type="AlphaFoldDB" id="A0A3S5BA11"/>
<dbReference type="Proteomes" id="UP000784294">
    <property type="component" value="Unassembled WGS sequence"/>
</dbReference>